<proteinExistence type="predicted"/>
<evidence type="ECO:0000313" key="1">
    <source>
        <dbReference type="EMBL" id="SBW06301.1"/>
    </source>
</evidence>
<sequence>MFKIFYFKVYIYRLKINLLFSEYKEGIKIREILHIIFLINI</sequence>
<organism evidence="1">
    <name type="scientific">uncultured Dysgonomonas sp</name>
    <dbReference type="NCBI Taxonomy" id="206096"/>
    <lineage>
        <taxon>Bacteria</taxon>
        <taxon>Pseudomonadati</taxon>
        <taxon>Bacteroidota</taxon>
        <taxon>Bacteroidia</taxon>
        <taxon>Bacteroidales</taxon>
        <taxon>Dysgonomonadaceae</taxon>
        <taxon>Dysgonomonas</taxon>
        <taxon>environmental samples</taxon>
    </lineage>
</organism>
<protein>
    <submittedName>
        <fullName evidence="1">Uncharacterized protein</fullName>
    </submittedName>
</protein>
<gene>
    <name evidence="1" type="ORF">KL86DYS2_12949</name>
</gene>
<dbReference type="AlphaFoldDB" id="A0A212K3L5"/>
<accession>A0A212K3L5</accession>
<reference evidence="1" key="1">
    <citation type="submission" date="2016-04" db="EMBL/GenBank/DDBJ databases">
        <authorList>
            <person name="Evans L.H."/>
            <person name="Alamgir A."/>
            <person name="Owens N."/>
            <person name="Weber N.D."/>
            <person name="Virtaneva K."/>
            <person name="Barbian K."/>
            <person name="Babar A."/>
            <person name="Rosenke K."/>
        </authorList>
    </citation>
    <scope>NUCLEOTIDE SEQUENCE</scope>
    <source>
        <strain evidence="1">86-2</strain>
    </source>
</reference>
<dbReference type="EMBL" id="FLUL01000001">
    <property type="protein sequence ID" value="SBW06301.1"/>
    <property type="molecule type" value="Genomic_DNA"/>
</dbReference>
<name>A0A212K3L5_9BACT</name>